<keyword evidence="5" id="KW-1185">Reference proteome</keyword>
<dbReference type="SUPFAM" id="SSF52172">
    <property type="entry name" value="CheY-like"/>
    <property type="match status" value="1"/>
</dbReference>
<evidence type="ECO:0000313" key="5">
    <source>
        <dbReference type="Proteomes" id="UP000622890"/>
    </source>
</evidence>
<dbReference type="EMBL" id="JAEPBG010000001">
    <property type="protein sequence ID" value="MBK4733208.1"/>
    <property type="molecule type" value="Genomic_DNA"/>
</dbReference>
<dbReference type="InterPro" id="IPR001789">
    <property type="entry name" value="Sig_transdc_resp-reg_receiver"/>
</dbReference>
<dbReference type="AlphaFoldDB" id="A0A934SWN3"/>
<organism evidence="4 5">
    <name type="scientific">Noviherbaspirillum pedocola</name>
    <dbReference type="NCBI Taxonomy" id="2801341"/>
    <lineage>
        <taxon>Bacteria</taxon>
        <taxon>Pseudomonadati</taxon>
        <taxon>Pseudomonadota</taxon>
        <taxon>Betaproteobacteria</taxon>
        <taxon>Burkholderiales</taxon>
        <taxon>Oxalobacteraceae</taxon>
        <taxon>Noviherbaspirillum</taxon>
    </lineage>
</organism>
<dbReference type="InterPro" id="IPR046947">
    <property type="entry name" value="LytR-like"/>
</dbReference>
<gene>
    <name evidence="4" type="ORF">JJB74_01065</name>
</gene>
<proteinExistence type="predicted"/>
<sequence length="263" mass="28893">MNTFRALIAEDEPVLAAMLAAALQRVWPELQIVATASNGVAAVDDALALRPDVLFLDIRMPGKTGLEAAQELAEEWPDGVAFPLLVFVTAYDEYAIAAFEQAAVDYVQKPVSEARLVKTVTRLRERLEKPRGGELDAVLTQLRALAAPAAGNAPAERLTMIRAAVGNTVRLIPVDEVLYFEATDKYVNVVTAEGEALIRTPLKDLLPGLDAQRFWQIHRGTVVNITQVTTALRDEAGKLRLALKGRRETLPVSRVYAHLFRQM</sequence>
<comment type="caution">
    <text evidence="4">The sequence shown here is derived from an EMBL/GenBank/DDBJ whole genome shotgun (WGS) entry which is preliminary data.</text>
</comment>
<evidence type="ECO:0000259" key="2">
    <source>
        <dbReference type="PROSITE" id="PS50110"/>
    </source>
</evidence>
<dbReference type="Gene3D" id="3.40.50.2300">
    <property type="match status" value="1"/>
</dbReference>
<evidence type="ECO:0000259" key="3">
    <source>
        <dbReference type="PROSITE" id="PS50930"/>
    </source>
</evidence>
<dbReference type="Pfam" id="PF04397">
    <property type="entry name" value="LytTR"/>
    <property type="match status" value="1"/>
</dbReference>
<dbReference type="Pfam" id="PF00072">
    <property type="entry name" value="Response_reg"/>
    <property type="match status" value="1"/>
</dbReference>
<dbReference type="PROSITE" id="PS50930">
    <property type="entry name" value="HTH_LYTTR"/>
    <property type="match status" value="1"/>
</dbReference>
<dbReference type="InterPro" id="IPR011006">
    <property type="entry name" value="CheY-like_superfamily"/>
</dbReference>
<dbReference type="Gene3D" id="2.40.50.1020">
    <property type="entry name" value="LytTr DNA-binding domain"/>
    <property type="match status" value="1"/>
</dbReference>
<dbReference type="GO" id="GO:0000156">
    <property type="term" value="F:phosphorelay response regulator activity"/>
    <property type="evidence" value="ECO:0007669"/>
    <property type="project" value="InterPro"/>
</dbReference>
<dbReference type="PROSITE" id="PS50110">
    <property type="entry name" value="RESPONSE_REGULATORY"/>
    <property type="match status" value="1"/>
</dbReference>
<dbReference type="PANTHER" id="PTHR37299">
    <property type="entry name" value="TRANSCRIPTIONAL REGULATOR-RELATED"/>
    <property type="match status" value="1"/>
</dbReference>
<dbReference type="SMART" id="SM00448">
    <property type="entry name" value="REC"/>
    <property type="match status" value="1"/>
</dbReference>
<protein>
    <submittedName>
        <fullName evidence="4">Response regulator transcription factor</fullName>
    </submittedName>
</protein>
<feature type="modified residue" description="4-aspartylphosphate" evidence="1">
    <location>
        <position position="57"/>
    </location>
</feature>
<dbReference type="Proteomes" id="UP000622890">
    <property type="component" value="Unassembled WGS sequence"/>
</dbReference>
<accession>A0A934SWN3</accession>
<evidence type="ECO:0000313" key="4">
    <source>
        <dbReference type="EMBL" id="MBK4733208.1"/>
    </source>
</evidence>
<reference evidence="4" key="1">
    <citation type="submission" date="2021-01" db="EMBL/GenBank/DDBJ databases">
        <title>Genome sequence of strain Noviherbaspirillum sp. DKR-6.</title>
        <authorList>
            <person name="Chaudhary D.K."/>
        </authorList>
    </citation>
    <scope>NUCLEOTIDE SEQUENCE</scope>
    <source>
        <strain evidence="4">DKR-6</strain>
    </source>
</reference>
<keyword evidence="1" id="KW-0597">Phosphoprotein</keyword>
<dbReference type="SMART" id="SM00850">
    <property type="entry name" value="LytTR"/>
    <property type="match status" value="1"/>
</dbReference>
<feature type="domain" description="Response regulatory" evidence="2">
    <location>
        <begin position="5"/>
        <end position="124"/>
    </location>
</feature>
<dbReference type="PANTHER" id="PTHR37299:SF1">
    <property type="entry name" value="STAGE 0 SPORULATION PROTEIN A HOMOLOG"/>
    <property type="match status" value="1"/>
</dbReference>
<dbReference type="InterPro" id="IPR007492">
    <property type="entry name" value="LytTR_DNA-bd_dom"/>
</dbReference>
<name>A0A934SWN3_9BURK</name>
<feature type="domain" description="HTH LytTR-type" evidence="3">
    <location>
        <begin position="161"/>
        <end position="263"/>
    </location>
</feature>
<dbReference type="RefSeq" id="WP_200589812.1">
    <property type="nucleotide sequence ID" value="NZ_JAEPBG010000001.1"/>
</dbReference>
<dbReference type="GO" id="GO:0003677">
    <property type="term" value="F:DNA binding"/>
    <property type="evidence" value="ECO:0007669"/>
    <property type="project" value="InterPro"/>
</dbReference>
<evidence type="ECO:0000256" key="1">
    <source>
        <dbReference type="PROSITE-ProRule" id="PRU00169"/>
    </source>
</evidence>